<dbReference type="InterPro" id="IPR045851">
    <property type="entry name" value="AMP-bd_C_sf"/>
</dbReference>
<keyword evidence="1" id="KW-0547">Nucleotide-binding</keyword>
<dbReference type="Pfam" id="PF00501">
    <property type="entry name" value="AMP-binding"/>
    <property type="match status" value="1"/>
</dbReference>
<dbReference type="Proteomes" id="UP001597326">
    <property type="component" value="Unassembled WGS sequence"/>
</dbReference>
<dbReference type="InterPro" id="IPR000873">
    <property type="entry name" value="AMP-dep_synth/lig_dom"/>
</dbReference>
<gene>
    <name evidence="5" type="ORF">ACFSCS_03095</name>
</gene>
<evidence type="ECO:0000313" key="5">
    <source>
        <dbReference type="EMBL" id="MFD1889172.1"/>
    </source>
</evidence>
<protein>
    <submittedName>
        <fullName evidence="5">AMP-dependent synthetase/ligase</fullName>
    </submittedName>
</protein>
<evidence type="ECO:0000256" key="1">
    <source>
        <dbReference type="ARBA" id="ARBA00022741"/>
    </source>
</evidence>
<dbReference type="PROSITE" id="PS00455">
    <property type="entry name" value="AMP_BINDING"/>
    <property type="match status" value="1"/>
</dbReference>
<comment type="caution">
    <text evidence="5">The sequence shown here is derived from an EMBL/GenBank/DDBJ whole genome shotgun (WGS) entry which is preliminary data.</text>
</comment>
<dbReference type="Gene3D" id="3.40.50.12780">
    <property type="entry name" value="N-terminal domain of ligase-like"/>
    <property type="match status" value="1"/>
</dbReference>
<evidence type="ECO:0000259" key="4">
    <source>
        <dbReference type="Pfam" id="PF00501"/>
    </source>
</evidence>
<dbReference type="PANTHER" id="PTHR43272">
    <property type="entry name" value="LONG-CHAIN-FATTY-ACID--COA LIGASE"/>
    <property type="match status" value="1"/>
</dbReference>
<dbReference type="Gene3D" id="3.30.300.30">
    <property type="match status" value="1"/>
</dbReference>
<sequence length="602" mass="66054">MAAAEQARSDFHLARMIARSAERFPERPATRVEAADGSWQVWTYADFHRRIQRLAAAMVDAGLELGDRVVIFSGNRPEWSMADFAVLAAGGITVPVFANSTVEQVRHVVTNSGARAAFVAGPREAELVREATRGIDDLLLCSFDEVDGVLPLAELMDRPVEQHLDEVRRRTEQGRSDHVATIVYTSGTTGVAKGVMLTHGGFGNQQEAIDDCWDFRPEDHSLCFLPLAHALERDWSYHVFRRGCMNTYVTNPKQVARLLAKARPTLLVSVPMLFEKVMTGVRDQASSPLQRRVLDWALAVGAANQAAAVRGERAPLHQRIQLPFADRLVLARIRSAVGGNKTLMVAGGAPQRQAVEEFFSAAGILLGQGYGLTESGPMMTIYSPTRYRFGTVGFPIKGNQIRIGEGGELMVKGPSVMKGYWNNPEATAQVMTPDGWLHTGDAGSIDADGFVRITDRLKDIIVTANGKNVAPQAVEGALMLDGGFDQAVVIGDARPCLVAVVQPSQELWQQLARELDLQGGPTAWAEDQRVLQALTERAERATAHLPHHEQVRAVVPVADQFSMSSGLVTSTLKVRRREVEKAFAEQIEQTYAELRRRRRPSA</sequence>
<keyword evidence="2" id="KW-0067">ATP-binding</keyword>
<proteinExistence type="predicted"/>
<dbReference type="EMBL" id="JBHUFZ010000007">
    <property type="protein sequence ID" value="MFD1889172.1"/>
    <property type="molecule type" value="Genomic_DNA"/>
</dbReference>
<reference evidence="6" key="1">
    <citation type="journal article" date="2019" name="Int. J. Syst. Evol. Microbiol.">
        <title>The Global Catalogue of Microorganisms (GCM) 10K type strain sequencing project: providing services to taxonomists for standard genome sequencing and annotation.</title>
        <authorList>
            <consortium name="The Broad Institute Genomics Platform"/>
            <consortium name="The Broad Institute Genome Sequencing Center for Infectious Disease"/>
            <person name="Wu L."/>
            <person name="Ma J."/>
        </authorList>
    </citation>
    <scope>NUCLEOTIDE SEQUENCE [LARGE SCALE GENOMIC DNA]</scope>
    <source>
        <strain evidence="6">CAIM 431</strain>
    </source>
</reference>
<dbReference type="InterPro" id="IPR020845">
    <property type="entry name" value="AMP-binding_CS"/>
</dbReference>
<evidence type="ECO:0000313" key="6">
    <source>
        <dbReference type="Proteomes" id="UP001597326"/>
    </source>
</evidence>
<evidence type="ECO:0000256" key="3">
    <source>
        <dbReference type="ARBA" id="ARBA00024484"/>
    </source>
</evidence>
<dbReference type="Pfam" id="PF23562">
    <property type="entry name" value="AMP-binding_C_3"/>
    <property type="match status" value="1"/>
</dbReference>
<dbReference type="CDD" id="cd05907">
    <property type="entry name" value="VL_LC_FACS_like"/>
    <property type="match status" value="1"/>
</dbReference>
<dbReference type="InterPro" id="IPR042099">
    <property type="entry name" value="ANL_N_sf"/>
</dbReference>
<dbReference type="RefSeq" id="WP_343873861.1">
    <property type="nucleotide sequence ID" value="NZ_BAAAIX010000021.1"/>
</dbReference>
<dbReference type="SUPFAM" id="SSF56801">
    <property type="entry name" value="Acetyl-CoA synthetase-like"/>
    <property type="match status" value="1"/>
</dbReference>
<comment type="catalytic activity">
    <reaction evidence="3">
        <text>a long-chain fatty acid + ATP + CoA = a long-chain fatty acyl-CoA + AMP + diphosphate</text>
        <dbReference type="Rhea" id="RHEA:15421"/>
        <dbReference type="ChEBI" id="CHEBI:30616"/>
        <dbReference type="ChEBI" id="CHEBI:33019"/>
        <dbReference type="ChEBI" id="CHEBI:57287"/>
        <dbReference type="ChEBI" id="CHEBI:57560"/>
        <dbReference type="ChEBI" id="CHEBI:83139"/>
        <dbReference type="ChEBI" id="CHEBI:456215"/>
        <dbReference type="EC" id="6.2.1.3"/>
    </reaction>
    <physiologicalReaction direction="left-to-right" evidence="3">
        <dbReference type="Rhea" id="RHEA:15422"/>
    </physiologicalReaction>
</comment>
<accession>A0ABW4RSL8</accession>
<keyword evidence="6" id="KW-1185">Reference proteome</keyword>
<feature type="domain" description="AMP-dependent synthetase/ligase" evidence="4">
    <location>
        <begin position="18"/>
        <end position="421"/>
    </location>
</feature>
<name>A0ABW4RSL8_9ACTN</name>
<dbReference type="PANTHER" id="PTHR43272:SF33">
    <property type="entry name" value="AMP-BINDING DOMAIN-CONTAINING PROTEIN-RELATED"/>
    <property type="match status" value="1"/>
</dbReference>
<evidence type="ECO:0000256" key="2">
    <source>
        <dbReference type="ARBA" id="ARBA00022840"/>
    </source>
</evidence>
<organism evidence="5 6">
    <name type="scientific">Luteococcus peritonei</name>
    <dbReference type="NCBI Taxonomy" id="88874"/>
    <lineage>
        <taxon>Bacteria</taxon>
        <taxon>Bacillati</taxon>
        <taxon>Actinomycetota</taxon>
        <taxon>Actinomycetes</taxon>
        <taxon>Propionibacteriales</taxon>
        <taxon>Propionibacteriaceae</taxon>
        <taxon>Luteococcus</taxon>
    </lineage>
</organism>